<evidence type="ECO:0000256" key="1">
    <source>
        <dbReference type="SAM" id="Phobius"/>
    </source>
</evidence>
<keyword evidence="1" id="KW-0812">Transmembrane</keyword>
<keyword evidence="1" id="KW-1133">Transmembrane helix</keyword>
<dbReference type="AlphaFoldDB" id="A0AAI8YUC1"/>
<dbReference type="Proteomes" id="UP001296104">
    <property type="component" value="Unassembled WGS sequence"/>
</dbReference>
<accession>A0AAI8YUC1</accession>
<comment type="caution">
    <text evidence="3">The sequence shown here is derived from an EMBL/GenBank/DDBJ whole genome shotgun (WGS) entry which is preliminary data.</text>
</comment>
<feature type="transmembrane region" description="Helical" evidence="1">
    <location>
        <begin position="202"/>
        <end position="221"/>
    </location>
</feature>
<dbReference type="EMBL" id="CAVMBE010000009">
    <property type="protein sequence ID" value="CAK3880223.1"/>
    <property type="molecule type" value="Genomic_DNA"/>
</dbReference>
<evidence type="ECO:0000313" key="3">
    <source>
        <dbReference type="EMBL" id="CAK3880223.1"/>
    </source>
</evidence>
<organism evidence="3 4">
    <name type="scientific">Lecanosticta acicola</name>
    <dbReference type="NCBI Taxonomy" id="111012"/>
    <lineage>
        <taxon>Eukaryota</taxon>
        <taxon>Fungi</taxon>
        <taxon>Dikarya</taxon>
        <taxon>Ascomycota</taxon>
        <taxon>Pezizomycotina</taxon>
        <taxon>Dothideomycetes</taxon>
        <taxon>Dothideomycetidae</taxon>
        <taxon>Mycosphaerellales</taxon>
        <taxon>Mycosphaerellaceae</taxon>
        <taxon>Lecanosticta</taxon>
    </lineage>
</organism>
<reference evidence="3" key="1">
    <citation type="submission" date="2023-11" db="EMBL/GenBank/DDBJ databases">
        <authorList>
            <person name="Alioto T."/>
            <person name="Alioto T."/>
            <person name="Gomez Garrido J."/>
        </authorList>
    </citation>
    <scope>NUCLEOTIDE SEQUENCE</scope>
</reference>
<evidence type="ECO:0000256" key="2">
    <source>
        <dbReference type="SAM" id="SignalP"/>
    </source>
</evidence>
<feature type="signal peptide" evidence="2">
    <location>
        <begin position="1"/>
        <end position="27"/>
    </location>
</feature>
<name>A0AAI8YUC1_9PEZI</name>
<sequence>MARRDAVRLGAVFVLLLWTLLAPLVAAQEYGIIEEEGEALLEPRQNYQFTGALAIYGSNGQSYSGTSNGGSSQAASSAVPAQCPADHPTSCSSIQQPDYCCAANNYCAWANSVVACCPNGETCSGSPEGAGEAQPSATTVAGGGYVAPATTVYNSPSAAGGYAGYCSTLTAVGPGLPTTQAGQCGTILIVAADAVQAAVLGWARLVFMIAGLHVLGGLVFLRR</sequence>
<evidence type="ECO:0000313" key="4">
    <source>
        <dbReference type="Proteomes" id="UP001296104"/>
    </source>
</evidence>
<keyword evidence="2" id="KW-0732">Signal</keyword>
<proteinExistence type="predicted"/>
<gene>
    <name evidence="3" type="ORF">LECACI_7A002130</name>
</gene>
<keyword evidence="4" id="KW-1185">Reference proteome</keyword>
<feature type="chain" id="PRO_5042488454" evidence="2">
    <location>
        <begin position="28"/>
        <end position="223"/>
    </location>
</feature>
<protein>
    <submittedName>
        <fullName evidence="3">Uncharacterized protein</fullName>
    </submittedName>
</protein>
<keyword evidence="1" id="KW-0472">Membrane</keyword>